<evidence type="ECO:0000256" key="8">
    <source>
        <dbReference type="ARBA" id="ARBA00022985"/>
    </source>
</evidence>
<evidence type="ECO:0000256" key="1">
    <source>
        <dbReference type="ARBA" id="ARBA00004651"/>
    </source>
</evidence>
<dbReference type="Proteomes" id="UP000610303">
    <property type="component" value="Unassembled WGS sequence"/>
</dbReference>
<evidence type="ECO:0000256" key="5">
    <source>
        <dbReference type="ARBA" id="ARBA00022519"/>
    </source>
</evidence>
<gene>
    <name evidence="15" type="ORF">GCM10010196_12030</name>
</gene>
<evidence type="ECO:0000313" key="15">
    <source>
        <dbReference type="EMBL" id="GGR20333.1"/>
    </source>
</evidence>
<evidence type="ECO:0000256" key="4">
    <source>
        <dbReference type="ARBA" id="ARBA00022516"/>
    </source>
</evidence>
<dbReference type="Pfam" id="PF00892">
    <property type="entry name" value="EamA"/>
    <property type="match status" value="2"/>
</dbReference>
<dbReference type="AlphaFoldDB" id="A0A918CFF4"/>
<evidence type="ECO:0000256" key="12">
    <source>
        <dbReference type="SAM" id="Phobius"/>
    </source>
</evidence>
<feature type="signal peptide" evidence="13">
    <location>
        <begin position="1"/>
        <end position="17"/>
    </location>
</feature>
<evidence type="ECO:0000256" key="9">
    <source>
        <dbReference type="ARBA" id="ARBA00022989"/>
    </source>
</evidence>
<dbReference type="PANTHER" id="PTHR30561:SF9">
    <property type="entry name" value="4-AMINO-4-DEOXY-L-ARABINOSE-PHOSPHOUNDECAPRENOL FLIPPASE SUBUNIT ARNF-RELATED"/>
    <property type="match status" value="1"/>
</dbReference>
<keyword evidence="6" id="KW-0441">Lipid A biosynthesis</keyword>
<evidence type="ECO:0000256" key="11">
    <source>
        <dbReference type="ARBA" id="ARBA00023136"/>
    </source>
</evidence>
<comment type="similarity">
    <text evidence="2">Belongs to the EamA transporter family.</text>
</comment>
<dbReference type="InterPro" id="IPR037185">
    <property type="entry name" value="EmrE-like"/>
</dbReference>
<feature type="chain" id="PRO_5038614759" evidence="13">
    <location>
        <begin position="18"/>
        <end position="304"/>
    </location>
</feature>
<keyword evidence="7 12" id="KW-0812">Transmembrane</keyword>
<evidence type="ECO:0000256" key="2">
    <source>
        <dbReference type="ARBA" id="ARBA00007362"/>
    </source>
</evidence>
<evidence type="ECO:0000259" key="14">
    <source>
        <dbReference type="Pfam" id="PF00892"/>
    </source>
</evidence>
<comment type="subcellular location">
    <subcellularLocation>
        <location evidence="1">Cell membrane</location>
        <topology evidence="1">Multi-pass membrane protein</topology>
    </subcellularLocation>
</comment>
<dbReference type="PANTHER" id="PTHR30561">
    <property type="entry name" value="SMR FAMILY PROTON-DEPENDENT DRUG EFFLUX TRANSPORTER SUGE"/>
    <property type="match status" value="1"/>
</dbReference>
<feature type="transmembrane region" description="Helical" evidence="12">
    <location>
        <begin position="63"/>
        <end position="81"/>
    </location>
</feature>
<proteinExistence type="inferred from homology"/>
<accession>A0A918CFF4</accession>
<comment type="caution">
    <text evidence="15">The sequence shown here is derived from an EMBL/GenBank/DDBJ whole genome shotgun (WGS) entry which is preliminary data.</text>
</comment>
<evidence type="ECO:0000256" key="7">
    <source>
        <dbReference type="ARBA" id="ARBA00022692"/>
    </source>
</evidence>
<evidence type="ECO:0000256" key="6">
    <source>
        <dbReference type="ARBA" id="ARBA00022556"/>
    </source>
</evidence>
<keyword evidence="11 12" id="KW-0472">Membrane</keyword>
<keyword evidence="5" id="KW-0997">Cell inner membrane</keyword>
<keyword evidence="9 12" id="KW-1133">Transmembrane helix</keyword>
<dbReference type="GO" id="GO:0009103">
    <property type="term" value="P:lipopolysaccharide biosynthetic process"/>
    <property type="evidence" value="ECO:0007669"/>
    <property type="project" value="UniProtKB-KW"/>
</dbReference>
<dbReference type="SUPFAM" id="SSF103481">
    <property type="entry name" value="Multidrug resistance efflux transporter EmrE"/>
    <property type="match status" value="2"/>
</dbReference>
<evidence type="ECO:0000313" key="16">
    <source>
        <dbReference type="Proteomes" id="UP000610303"/>
    </source>
</evidence>
<keyword evidence="8" id="KW-0448">Lipopolysaccharide biosynthesis</keyword>
<dbReference type="GO" id="GO:0005886">
    <property type="term" value="C:plasma membrane"/>
    <property type="evidence" value="ECO:0007669"/>
    <property type="project" value="UniProtKB-SubCell"/>
</dbReference>
<feature type="domain" description="EamA" evidence="14">
    <location>
        <begin position="168"/>
        <end position="303"/>
    </location>
</feature>
<feature type="transmembrane region" description="Helical" evidence="12">
    <location>
        <begin position="287"/>
        <end position="303"/>
    </location>
</feature>
<keyword evidence="13" id="KW-0732">Signal</keyword>
<sequence length="304" mass="31569">MSPTALALVLAAACCHAAWNILAHGVSRIGIPFLWWGAVAATLVWLPLVPATGGLGEARPEDIALGVAVSALLHCGYMLVLQRGYARGRLSTVYATARGTGPTLTVIVAVTVLGERPSPAAFGGIAVILAGIVAIGLLDRGRGSAAASGAAASRTAVETSGPRRRLDPGIAWGLATGVAIAIYTVWDAHAVREWAVPPVAYMVGCTLGEIVLYAAMLGRRRSELLPVMRRHWPRILLFGALSPLSYILVLVAVTMAPVALVAPMREVSVVLVSLFGAIVLRESRPGWRLAASALVVGGIALLAM</sequence>
<evidence type="ECO:0000256" key="13">
    <source>
        <dbReference type="SAM" id="SignalP"/>
    </source>
</evidence>
<dbReference type="InterPro" id="IPR000620">
    <property type="entry name" value="EamA_dom"/>
</dbReference>
<feature type="transmembrane region" description="Helical" evidence="12">
    <location>
        <begin position="262"/>
        <end position="280"/>
    </location>
</feature>
<name>A0A918CFF4_AGRME</name>
<evidence type="ECO:0000256" key="10">
    <source>
        <dbReference type="ARBA" id="ARBA00023098"/>
    </source>
</evidence>
<feature type="domain" description="EamA" evidence="14">
    <location>
        <begin position="5"/>
        <end position="135"/>
    </location>
</feature>
<dbReference type="InterPro" id="IPR000390">
    <property type="entry name" value="Small_drug/metabolite_transptr"/>
</dbReference>
<feature type="transmembrane region" description="Helical" evidence="12">
    <location>
        <begin position="169"/>
        <end position="186"/>
    </location>
</feature>
<keyword evidence="10" id="KW-0443">Lipid metabolism</keyword>
<feature type="transmembrane region" description="Helical" evidence="12">
    <location>
        <begin position="198"/>
        <end position="215"/>
    </location>
</feature>
<organism evidence="15 16">
    <name type="scientific">Agromyces mediolanus</name>
    <name type="common">Corynebacterium mediolanum</name>
    <dbReference type="NCBI Taxonomy" id="41986"/>
    <lineage>
        <taxon>Bacteria</taxon>
        <taxon>Bacillati</taxon>
        <taxon>Actinomycetota</taxon>
        <taxon>Actinomycetes</taxon>
        <taxon>Micrococcales</taxon>
        <taxon>Microbacteriaceae</taxon>
        <taxon>Agromyces</taxon>
    </lineage>
</organism>
<dbReference type="Gene3D" id="1.10.3730.20">
    <property type="match status" value="2"/>
</dbReference>
<reference evidence="15" key="2">
    <citation type="submission" date="2020-09" db="EMBL/GenBank/DDBJ databases">
        <authorList>
            <person name="Sun Q."/>
            <person name="Ohkuma M."/>
        </authorList>
    </citation>
    <scope>NUCLEOTIDE SEQUENCE</scope>
    <source>
        <strain evidence="15">JCM 3346</strain>
    </source>
</reference>
<dbReference type="EMBL" id="BMRJ01000001">
    <property type="protein sequence ID" value="GGR20333.1"/>
    <property type="molecule type" value="Genomic_DNA"/>
</dbReference>
<protein>
    <submittedName>
        <fullName evidence="15">Membrane protein</fullName>
    </submittedName>
</protein>
<keyword evidence="16" id="KW-1185">Reference proteome</keyword>
<feature type="transmembrane region" description="Helical" evidence="12">
    <location>
        <begin position="235"/>
        <end position="256"/>
    </location>
</feature>
<feature type="transmembrane region" description="Helical" evidence="12">
    <location>
        <begin position="120"/>
        <end position="138"/>
    </location>
</feature>
<feature type="transmembrane region" description="Helical" evidence="12">
    <location>
        <begin position="33"/>
        <end position="51"/>
    </location>
</feature>
<dbReference type="GO" id="GO:0022857">
    <property type="term" value="F:transmembrane transporter activity"/>
    <property type="evidence" value="ECO:0007669"/>
    <property type="project" value="InterPro"/>
</dbReference>
<keyword evidence="3" id="KW-1003">Cell membrane</keyword>
<evidence type="ECO:0000256" key="3">
    <source>
        <dbReference type="ARBA" id="ARBA00022475"/>
    </source>
</evidence>
<keyword evidence="4" id="KW-0444">Lipid biosynthesis</keyword>
<reference evidence="15" key="1">
    <citation type="journal article" date="2014" name="Int. J. Syst. Evol. Microbiol.">
        <title>Complete genome sequence of Corynebacterium casei LMG S-19264T (=DSM 44701T), isolated from a smear-ripened cheese.</title>
        <authorList>
            <consortium name="US DOE Joint Genome Institute (JGI-PGF)"/>
            <person name="Walter F."/>
            <person name="Albersmeier A."/>
            <person name="Kalinowski J."/>
            <person name="Ruckert C."/>
        </authorList>
    </citation>
    <scope>NUCLEOTIDE SEQUENCE</scope>
    <source>
        <strain evidence="15">JCM 3346</strain>
    </source>
</reference>
<dbReference type="RefSeq" id="WP_189084354.1">
    <property type="nucleotide sequence ID" value="NZ_BMRJ01000001.1"/>
</dbReference>